<accession>A0A426ZJK6</accession>
<evidence type="ECO:0000313" key="2">
    <source>
        <dbReference type="Proteomes" id="UP000287651"/>
    </source>
</evidence>
<name>A0A426ZJK6_ENSVE</name>
<dbReference type="AlphaFoldDB" id="A0A426ZJK6"/>
<gene>
    <name evidence="1" type="ORF">B296_00042070</name>
</gene>
<dbReference type="EMBL" id="AMZH03006297">
    <property type="protein sequence ID" value="RRT64176.1"/>
    <property type="molecule type" value="Genomic_DNA"/>
</dbReference>
<comment type="caution">
    <text evidence="1">The sequence shown here is derived from an EMBL/GenBank/DDBJ whole genome shotgun (WGS) entry which is preliminary data.</text>
</comment>
<dbReference type="Proteomes" id="UP000287651">
    <property type="component" value="Unassembled WGS sequence"/>
</dbReference>
<proteinExistence type="predicted"/>
<protein>
    <submittedName>
        <fullName evidence="1">Uncharacterized protein</fullName>
    </submittedName>
</protein>
<organism evidence="1 2">
    <name type="scientific">Ensete ventricosum</name>
    <name type="common">Abyssinian banana</name>
    <name type="synonym">Musa ensete</name>
    <dbReference type="NCBI Taxonomy" id="4639"/>
    <lineage>
        <taxon>Eukaryota</taxon>
        <taxon>Viridiplantae</taxon>
        <taxon>Streptophyta</taxon>
        <taxon>Embryophyta</taxon>
        <taxon>Tracheophyta</taxon>
        <taxon>Spermatophyta</taxon>
        <taxon>Magnoliopsida</taxon>
        <taxon>Liliopsida</taxon>
        <taxon>Zingiberales</taxon>
        <taxon>Musaceae</taxon>
        <taxon>Ensete</taxon>
    </lineage>
</organism>
<reference evidence="1 2" key="1">
    <citation type="journal article" date="2014" name="Agronomy (Basel)">
        <title>A Draft Genome Sequence for Ensete ventricosum, the Drought-Tolerant Tree Against Hunger.</title>
        <authorList>
            <person name="Harrison J."/>
            <person name="Moore K.A."/>
            <person name="Paszkiewicz K."/>
            <person name="Jones T."/>
            <person name="Grant M."/>
            <person name="Ambacheew D."/>
            <person name="Muzemil S."/>
            <person name="Studholme D.J."/>
        </authorList>
    </citation>
    <scope>NUCLEOTIDE SEQUENCE [LARGE SCALE GENOMIC DNA]</scope>
</reference>
<sequence length="152" mass="16546">MDNLRSCCPPLLCGKRDPCSTLWDDTMASNRSATTRVSMSATTRKLVTTGRFSTWVLDVESDRLGDDGCNLHRSSSSIVGEGRGAINGGEDVATTIGGEELPDSGVVEASPLSISLAGRRTRRSIQRRLEEDERYNSDWAREPGIAVNGYHQ</sequence>
<evidence type="ECO:0000313" key="1">
    <source>
        <dbReference type="EMBL" id="RRT64176.1"/>
    </source>
</evidence>